<dbReference type="InterPro" id="IPR016174">
    <property type="entry name" value="Di-haem_cyt_TM"/>
</dbReference>
<gene>
    <name evidence="15" type="ORF">H2509_00160</name>
</gene>
<dbReference type="GO" id="GO:0005886">
    <property type="term" value="C:plasma membrane"/>
    <property type="evidence" value="ECO:0007669"/>
    <property type="project" value="UniProtKB-SubCell"/>
</dbReference>
<sequence>MLVLIVDRENRPAKEGRGKHGNRQGAHLNAYTRTAILLHWLMAVPFVGLLVAGELTMGDHQSRFLPSLHASLGLVLFLLVCARLIWRFRHPAPPPVANNSIAVLGIRCAHVLLYAGMVFLPLSGWLAYTEHVRLSLGIQPARWFGYKIPLLPDFGVNWHLIHNWGGKAFMALITLHAIAAFKHHFIDRDDTLRRMLR</sequence>
<reference evidence="15 16" key="1">
    <citation type="submission" date="2020-07" db="EMBL/GenBank/DDBJ databases">
        <title>Stappia sp., F7233, whole genome shotgun sequencing project.</title>
        <authorList>
            <person name="Jiang S."/>
            <person name="Liu Z.W."/>
            <person name="Du Z.J."/>
        </authorList>
    </citation>
    <scope>NUCLEOTIDE SEQUENCE [LARGE SCALE GENOMIC DNA]</scope>
    <source>
        <strain evidence="15 16">F7233</strain>
    </source>
</reference>
<dbReference type="PANTHER" id="PTHR30529:SF7">
    <property type="entry name" value="CYTOCHROME B561 BACTERIAL_NI-HYDROGENASE DOMAIN-CONTAINING PROTEIN"/>
    <property type="match status" value="1"/>
</dbReference>
<accession>A0A839A7N1</accession>
<evidence type="ECO:0000256" key="11">
    <source>
        <dbReference type="ARBA" id="ARBA00023136"/>
    </source>
</evidence>
<evidence type="ECO:0000256" key="8">
    <source>
        <dbReference type="ARBA" id="ARBA00022982"/>
    </source>
</evidence>
<dbReference type="GO" id="GO:0009055">
    <property type="term" value="F:electron transfer activity"/>
    <property type="evidence" value="ECO:0007669"/>
    <property type="project" value="InterPro"/>
</dbReference>
<comment type="caution">
    <text evidence="15">The sequence shown here is derived from an EMBL/GenBank/DDBJ whole genome shotgun (WGS) entry which is preliminary data.</text>
</comment>
<evidence type="ECO:0000256" key="3">
    <source>
        <dbReference type="ARBA" id="ARBA00022448"/>
    </source>
</evidence>
<dbReference type="GO" id="GO:0020037">
    <property type="term" value="F:heme binding"/>
    <property type="evidence" value="ECO:0007669"/>
    <property type="project" value="TreeGrafter"/>
</dbReference>
<dbReference type="SUPFAM" id="SSF81342">
    <property type="entry name" value="Transmembrane di-heme cytochromes"/>
    <property type="match status" value="1"/>
</dbReference>
<evidence type="ECO:0000256" key="7">
    <source>
        <dbReference type="ARBA" id="ARBA00022723"/>
    </source>
</evidence>
<comment type="cofactor">
    <cofactor evidence="1">
        <name>heme b</name>
        <dbReference type="ChEBI" id="CHEBI:60344"/>
    </cofactor>
</comment>
<organism evidence="15 16">
    <name type="scientific">Stappia albiluteola</name>
    <dbReference type="NCBI Taxonomy" id="2758565"/>
    <lineage>
        <taxon>Bacteria</taxon>
        <taxon>Pseudomonadati</taxon>
        <taxon>Pseudomonadota</taxon>
        <taxon>Alphaproteobacteria</taxon>
        <taxon>Hyphomicrobiales</taxon>
        <taxon>Stappiaceae</taxon>
        <taxon>Stappia</taxon>
    </lineage>
</organism>
<feature type="transmembrane region" description="Helical" evidence="13">
    <location>
        <begin position="168"/>
        <end position="186"/>
    </location>
</feature>
<dbReference type="InterPro" id="IPR052168">
    <property type="entry name" value="Cytochrome_b561_oxidase"/>
</dbReference>
<dbReference type="InterPro" id="IPR011577">
    <property type="entry name" value="Cyt_b561_bac/Ni-Hgenase"/>
</dbReference>
<dbReference type="RefSeq" id="WP_182161068.1">
    <property type="nucleotide sequence ID" value="NZ_JACFXV010000006.1"/>
</dbReference>
<keyword evidence="16" id="KW-1185">Reference proteome</keyword>
<dbReference type="Gene3D" id="1.20.950.20">
    <property type="entry name" value="Transmembrane di-heme cytochromes, Chain C"/>
    <property type="match status" value="1"/>
</dbReference>
<evidence type="ECO:0000256" key="5">
    <source>
        <dbReference type="ARBA" id="ARBA00022617"/>
    </source>
</evidence>
<dbReference type="GO" id="GO:0046872">
    <property type="term" value="F:metal ion binding"/>
    <property type="evidence" value="ECO:0007669"/>
    <property type="project" value="UniProtKB-KW"/>
</dbReference>
<evidence type="ECO:0000256" key="4">
    <source>
        <dbReference type="ARBA" id="ARBA00022475"/>
    </source>
</evidence>
<keyword evidence="3" id="KW-0813">Transport</keyword>
<keyword evidence="8" id="KW-0249">Electron transport</keyword>
<comment type="subcellular location">
    <subcellularLocation>
        <location evidence="2">Cell membrane</location>
        <topology evidence="2">Multi-pass membrane protein</topology>
    </subcellularLocation>
</comment>
<feature type="transmembrane region" description="Helical" evidence="13">
    <location>
        <begin position="107"/>
        <end position="128"/>
    </location>
</feature>
<keyword evidence="5" id="KW-0349">Heme</keyword>
<evidence type="ECO:0000313" key="16">
    <source>
        <dbReference type="Proteomes" id="UP000541109"/>
    </source>
</evidence>
<keyword evidence="9 13" id="KW-1133">Transmembrane helix</keyword>
<evidence type="ECO:0000256" key="12">
    <source>
        <dbReference type="ARBA" id="ARBA00037975"/>
    </source>
</evidence>
<dbReference type="PANTHER" id="PTHR30529">
    <property type="entry name" value="CYTOCHROME B561"/>
    <property type="match status" value="1"/>
</dbReference>
<evidence type="ECO:0000256" key="9">
    <source>
        <dbReference type="ARBA" id="ARBA00022989"/>
    </source>
</evidence>
<proteinExistence type="inferred from homology"/>
<keyword evidence="10" id="KW-0408">Iron</keyword>
<evidence type="ECO:0000256" key="13">
    <source>
        <dbReference type="SAM" id="Phobius"/>
    </source>
</evidence>
<dbReference type="Pfam" id="PF01292">
    <property type="entry name" value="Ni_hydr_CYTB"/>
    <property type="match status" value="1"/>
</dbReference>
<evidence type="ECO:0000256" key="1">
    <source>
        <dbReference type="ARBA" id="ARBA00001970"/>
    </source>
</evidence>
<comment type="similarity">
    <text evidence="12">Belongs to the cytochrome b561 family.</text>
</comment>
<dbReference type="Proteomes" id="UP000541109">
    <property type="component" value="Unassembled WGS sequence"/>
</dbReference>
<evidence type="ECO:0000256" key="6">
    <source>
        <dbReference type="ARBA" id="ARBA00022692"/>
    </source>
</evidence>
<keyword evidence="4" id="KW-1003">Cell membrane</keyword>
<feature type="transmembrane region" description="Helical" evidence="13">
    <location>
        <begin position="30"/>
        <end position="52"/>
    </location>
</feature>
<protein>
    <submittedName>
        <fullName evidence="15">Cytochrome b</fullName>
    </submittedName>
</protein>
<evidence type="ECO:0000256" key="2">
    <source>
        <dbReference type="ARBA" id="ARBA00004651"/>
    </source>
</evidence>
<keyword evidence="6 13" id="KW-0812">Transmembrane</keyword>
<evidence type="ECO:0000313" key="15">
    <source>
        <dbReference type="EMBL" id="MBA5775533.1"/>
    </source>
</evidence>
<feature type="transmembrane region" description="Helical" evidence="13">
    <location>
        <begin position="64"/>
        <end position="86"/>
    </location>
</feature>
<feature type="domain" description="Cytochrome b561 bacterial/Ni-hydrogenase" evidence="14">
    <location>
        <begin position="31"/>
        <end position="196"/>
    </location>
</feature>
<evidence type="ECO:0000259" key="14">
    <source>
        <dbReference type="Pfam" id="PF01292"/>
    </source>
</evidence>
<name>A0A839A7N1_9HYPH</name>
<dbReference type="EMBL" id="JACFXV010000006">
    <property type="protein sequence ID" value="MBA5775533.1"/>
    <property type="molecule type" value="Genomic_DNA"/>
</dbReference>
<dbReference type="GO" id="GO:0022904">
    <property type="term" value="P:respiratory electron transport chain"/>
    <property type="evidence" value="ECO:0007669"/>
    <property type="project" value="InterPro"/>
</dbReference>
<keyword evidence="11 13" id="KW-0472">Membrane</keyword>
<evidence type="ECO:0000256" key="10">
    <source>
        <dbReference type="ARBA" id="ARBA00023004"/>
    </source>
</evidence>
<keyword evidence="7" id="KW-0479">Metal-binding</keyword>
<dbReference type="AlphaFoldDB" id="A0A839A7N1"/>